<feature type="transmembrane region" description="Helical" evidence="6">
    <location>
        <begin position="195"/>
        <end position="213"/>
    </location>
</feature>
<feature type="transmembrane region" description="Helical" evidence="6">
    <location>
        <begin position="100"/>
        <end position="124"/>
    </location>
</feature>
<feature type="transmembrane region" description="Helical" evidence="6">
    <location>
        <begin position="246"/>
        <end position="263"/>
    </location>
</feature>
<feature type="transmembrane region" description="Helical" evidence="6">
    <location>
        <begin position="219"/>
        <end position="239"/>
    </location>
</feature>
<feature type="transmembrane region" description="Helical" evidence="6">
    <location>
        <begin position="131"/>
        <end position="150"/>
    </location>
</feature>
<proteinExistence type="inferred from homology"/>
<organism evidence="7 8">
    <name type="scientific">Ramalina farinacea</name>
    <dbReference type="NCBI Taxonomy" id="258253"/>
    <lineage>
        <taxon>Eukaryota</taxon>
        <taxon>Fungi</taxon>
        <taxon>Dikarya</taxon>
        <taxon>Ascomycota</taxon>
        <taxon>Pezizomycotina</taxon>
        <taxon>Lecanoromycetes</taxon>
        <taxon>OSLEUM clade</taxon>
        <taxon>Lecanoromycetidae</taxon>
        <taxon>Lecanorales</taxon>
        <taxon>Lecanorineae</taxon>
        <taxon>Ramalinaceae</taxon>
        <taxon>Ramalina</taxon>
    </lineage>
</organism>
<keyword evidence="8" id="KW-1185">Reference proteome</keyword>
<feature type="transmembrane region" description="Helical" evidence="6">
    <location>
        <begin position="156"/>
        <end position="175"/>
    </location>
</feature>
<keyword evidence="3 6" id="KW-0812">Transmembrane</keyword>
<comment type="caution">
    <text evidence="7">The sequence shown here is derived from an EMBL/GenBank/DDBJ whole genome shotgun (WGS) entry which is preliminary data.</text>
</comment>
<dbReference type="InterPro" id="IPR002995">
    <property type="entry name" value="Surf4"/>
</dbReference>
<reference evidence="7" key="1">
    <citation type="journal article" date="2023" name="Genome Biol. Evol.">
        <title>First Whole Genome Sequence and Flow Cytometry Genome Size Data for the Lichen-Forming Fungus Ramalina farinacea (Ascomycota).</title>
        <authorList>
            <person name="Llewellyn T."/>
            <person name="Mian S."/>
            <person name="Hill R."/>
            <person name="Leitch I.J."/>
            <person name="Gaya E."/>
        </authorList>
    </citation>
    <scope>NUCLEOTIDE SEQUENCE</scope>
    <source>
        <strain evidence="7">LIQ254RAFAR</strain>
    </source>
</reference>
<evidence type="ECO:0000256" key="2">
    <source>
        <dbReference type="ARBA" id="ARBA00006945"/>
    </source>
</evidence>
<dbReference type="GO" id="GO:0016020">
    <property type="term" value="C:membrane"/>
    <property type="evidence" value="ECO:0007669"/>
    <property type="project" value="UniProtKB-SubCell"/>
</dbReference>
<gene>
    <name evidence="7" type="primary">ERV29</name>
    <name evidence="7" type="ORF">OHK93_001726</name>
</gene>
<evidence type="ECO:0000256" key="5">
    <source>
        <dbReference type="ARBA" id="ARBA00023136"/>
    </source>
</evidence>
<dbReference type="Pfam" id="PF02077">
    <property type="entry name" value="SURF4"/>
    <property type="match status" value="1"/>
</dbReference>
<accession>A0AA43QQY2</accession>
<comment type="subcellular location">
    <subcellularLocation>
        <location evidence="1">Membrane</location>
        <topology evidence="1">Multi-pass membrane protein</topology>
    </subcellularLocation>
</comment>
<sequence>MAQIRGTAGYNLGSGGSNQFGMGGKSMSGNDATNDPSPLEQIREQTSRIEEWLDTAADPIKPYIPAVGRFLIVCTFLEDALRIITQWNDQLTYLKEYRKIPWGLTHMFLFLNVIAMTACSTLIIIRKYPEYAVFGLIGVVVTQALGYGLIFDLNFFLRNLSVMGGLLMVLSDSWVRKKFAPAGLPLPAEKDRKKYIQLAGRILLILLFLGFVWSGNWGLMRVTVSLFGLVACVMVVVGFKAKWSATLLVIILSVFNLLVNNFWTTRFSIDQIIVAANASSIRHQQPLRIADLAMLTHLSNSLPPQLPYLDPNFSAKLL</sequence>
<evidence type="ECO:0000256" key="6">
    <source>
        <dbReference type="SAM" id="Phobius"/>
    </source>
</evidence>
<name>A0AA43QQY2_9LECA</name>
<keyword evidence="4 6" id="KW-1133">Transmembrane helix</keyword>
<dbReference type="EMBL" id="JAPUFD010000012">
    <property type="protein sequence ID" value="MDI1490522.1"/>
    <property type="molecule type" value="Genomic_DNA"/>
</dbReference>
<dbReference type="Proteomes" id="UP001161017">
    <property type="component" value="Unassembled WGS sequence"/>
</dbReference>
<evidence type="ECO:0000313" key="8">
    <source>
        <dbReference type="Proteomes" id="UP001161017"/>
    </source>
</evidence>
<evidence type="ECO:0000256" key="4">
    <source>
        <dbReference type="ARBA" id="ARBA00022989"/>
    </source>
</evidence>
<protein>
    <submittedName>
        <fullName evidence="7">ER-derived vesicles protein erv29</fullName>
    </submittedName>
</protein>
<comment type="similarity">
    <text evidence="2">Belongs to the SURF4 family.</text>
</comment>
<keyword evidence="5 6" id="KW-0472">Membrane</keyword>
<evidence type="ECO:0000256" key="1">
    <source>
        <dbReference type="ARBA" id="ARBA00004141"/>
    </source>
</evidence>
<dbReference type="AlphaFoldDB" id="A0AA43QQY2"/>
<evidence type="ECO:0000313" key="7">
    <source>
        <dbReference type="EMBL" id="MDI1490522.1"/>
    </source>
</evidence>
<evidence type="ECO:0000256" key="3">
    <source>
        <dbReference type="ARBA" id="ARBA00022692"/>
    </source>
</evidence>